<evidence type="ECO:0000313" key="2">
    <source>
        <dbReference type="Proteomes" id="UP001359559"/>
    </source>
</evidence>
<comment type="caution">
    <text evidence="1">The sequence shown here is derived from an EMBL/GenBank/DDBJ whole genome shotgun (WGS) entry which is preliminary data.</text>
</comment>
<dbReference type="Proteomes" id="UP001359559">
    <property type="component" value="Unassembled WGS sequence"/>
</dbReference>
<reference evidence="1 2" key="1">
    <citation type="submission" date="2024-01" db="EMBL/GenBank/DDBJ databases">
        <title>The genomes of 5 underutilized Papilionoideae crops provide insights into root nodulation and disease resistance.</title>
        <authorList>
            <person name="Yuan L."/>
        </authorList>
    </citation>
    <scope>NUCLEOTIDE SEQUENCE [LARGE SCALE GENOMIC DNA]</scope>
    <source>
        <strain evidence="1">LY-2023</strain>
        <tissue evidence="1">Leaf</tissue>
    </source>
</reference>
<accession>A0AAN9Q2N9</accession>
<dbReference type="AlphaFoldDB" id="A0AAN9Q2N9"/>
<gene>
    <name evidence="1" type="ORF">RJT34_04870</name>
</gene>
<evidence type="ECO:0000313" key="1">
    <source>
        <dbReference type="EMBL" id="KAK7320136.1"/>
    </source>
</evidence>
<organism evidence="1 2">
    <name type="scientific">Clitoria ternatea</name>
    <name type="common">Butterfly pea</name>
    <dbReference type="NCBI Taxonomy" id="43366"/>
    <lineage>
        <taxon>Eukaryota</taxon>
        <taxon>Viridiplantae</taxon>
        <taxon>Streptophyta</taxon>
        <taxon>Embryophyta</taxon>
        <taxon>Tracheophyta</taxon>
        <taxon>Spermatophyta</taxon>
        <taxon>Magnoliopsida</taxon>
        <taxon>eudicotyledons</taxon>
        <taxon>Gunneridae</taxon>
        <taxon>Pentapetalae</taxon>
        <taxon>rosids</taxon>
        <taxon>fabids</taxon>
        <taxon>Fabales</taxon>
        <taxon>Fabaceae</taxon>
        <taxon>Papilionoideae</taxon>
        <taxon>50 kb inversion clade</taxon>
        <taxon>NPAAA clade</taxon>
        <taxon>indigoferoid/millettioid clade</taxon>
        <taxon>Phaseoleae</taxon>
        <taxon>Clitoria</taxon>
    </lineage>
</organism>
<keyword evidence="2" id="KW-1185">Reference proteome</keyword>
<dbReference type="EMBL" id="JAYKXN010000001">
    <property type="protein sequence ID" value="KAK7320136.1"/>
    <property type="molecule type" value="Genomic_DNA"/>
</dbReference>
<proteinExistence type="predicted"/>
<name>A0AAN9Q2N9_CLITE</name>
<sequence length="112" mass="12729">MLWIPRKSSKIGSVHVLDFPNHLHQHNRSSYTLSRFGDNCYVAVNSLLVHLHLPQTNIPTLFFNHVPLINLNYCFSLACNLSPPIQINKSPTNTIAYHSNIIVIGSSLFEIY</sequence>
<protein>
    <submittedName>
        <fullName evidence="1">Uncharacterized protein</fullName>
    </submittedName>
</protein>